<comment type="function">
    <text evidence="2 10 12">Catalyzes the transfer of a dimethylallyl group onto the adenine at position 37 in tRNAs that read codons beginning with uridine, leading to the formation of N6-(dimethylallyl)adenosine (i(6)A).</text>
</comment>
<evidence type="ECO:0000256" key="11">
    <source>
        <dbReference type="RuleBase" id="RU003783"/>
    </source>
</evidence>
<proteinExistence type="inferred from homology"/>
<organism evidence="14 15">
    <name type="scientific">Buchnera aphidicola</name>
    <name type="common">Nipponaphis monzeni</name>
    <dbReference type="NCBI Taxonomy" id="2495405"/>
    <lineage>
        <taxon>Bacteria</taxon>
        <taxon>Pseudomonadati</taxon>
        <taxon>Pseudomonadota</taxon>
        <taxon>Gammaproteobacteria</taxon>
        <taxon>Enterobacterales</taxon>
        <taxon>Erwiniaceae</taxon>
        <taxon>Buchnera</taxon>
    </lineage>
</organism>
<dbReference type="Proteomes" id="UP000317544">
    <property type="component" value="Chromosome"/>
</dbReference>
<keyword evidence="15" id="KW-1185">Reference proteome</keyword>
<dbReference type="HAMAP" id="MF_00185">
    <property type="entry name" value="IPP_trans"/>
    <property type="match status" value="1"/>
</dbReference>
<feature type="site" description="Interaction with substrate tRNA" evidence="10">
    <location>
        <position position="121"/>
    </location>
</feature>
<evidence type="ECO:0000256" key="4">
    <source>
        <dbReference type="ARBA" id="ARBA00022679"/>
    </source>
</evidence>
<feature type="region of interest" description="Interaction with substrate tRNA" evidence="10">
    <location>
        <begin position="162"/>
        <end position="166"/>
    </location>
</feature>
<keyword evidence="6 10" id="KW-0547">Nucleotide-binding</keyword>
<dbReference type="Gene3D" id="3.40.50.300">
    <property type="entry name" value="P-loop containing nucleotide triphosphate hydrolases"/>
    <property type="match status" value="1"/>
</dbReference>
<evidence type="ECO:0000256" key="13">
    <source>
        <dbReference type="RuleBase" id="RU003785"/>
    </source>
</evidence>
<dbReference type="EMBL" id="AP019379">
    <property type="protein sequence ID" value="BBI01432.1"/>
    <property type="molecule type" value="Genomic_DNA"/>
</dbReference>
<dbReference type="EC" id="2.5.1.75" evidence="10"/>
<dbReference type="GO" id="GO:0052381">
    <property type="term" value="F:tRNA dimethylallyltransferase activity"/>
    <property type="evidence" value="ECO:0007669"/>
    <property type="project" value="UniProtKB-UniRule"/>
</dbReference>
<comment type="caution">
    <text evidence="10">Lacks conserved residue(s) required for the propagation of feature annotation.</text>
</comment>
<feature type="binding site" evidence="10">
    <location>
        <begin position="13"/>
        <end position="20"/>
    </location>
    <ligand>
        <name>ATP</name>
        <dbReference type="ChEBI" id="CHEBI:30616"/>
    </ligand>
</feature>
<dbReference type="SUPFAM" id="SSF52540">
    <property type="entry name" value="P-loop containing nucleoside triphosphate hydrolases"/>
    <property type="match status" value="2"/>
</dbReference>
<gene>
    <name evidence="10 14" type="primary">miaA</name>
    <name evidence="14" type="ORF">BUCNMO_430</name>
</gene>
<evidence type="ECO:0000256" key="7">
    <source>
        <dbReference type="ARBA" id="ARBA00022840"/>
    </source>
</evidence>
<accession>A0A455TAX0</accession>
<dbReference type="NCBIfam" id="TIGR00174">
    <property type="entry name" value="miaA"/>
    <property type="match status" value="1"/>
</dbReference>
<keyword evidence="8 10" id="KW-0460">Magnesium</keyword>
<evidence type="ECO:0000256" key="3">
    <source>
        <dbReference type="ARBA" id="ARBA00005842"/>
    </source>
</evidence>
<comment type="catalytic activity">
    <reaction evidence="9 10 11">
        <text>adenosine(37) in tRNA + dimethylallyl diphosphate = N(6)-dimethylallyladenosine(37) in tRNA + diphosphate</text>
        <dbReference type="Rhea" id="RHEA:26482"/>
        <dbReference type="Rhea" id="RHEA-COMP:10162"/>
        <dbReference type="Rhea" id="RHEA-COMP:10375"/>
        <dbReference type="ChEBI" id="CHEBI:33019"/>
        <dbReference type="ChEBI" id="CHEBI:57623"/>
        <dbReference type="ChEBI" id="CHEBI:74411"/>
        <dbReference type="ChEBI" id="CHEBI:74415"/>
        <dbReference type="EC" id="2.5.1.75"/>
    </reaction>
</comment>
<evidence type="ECO:0000256" key="2">
    <source>
        <dbReference type="ARBA" id="ARBA00003213"/>
    </source>
</evidence>
<comment type="subunit">
    <text evidence="10">Monomer.</text>
</comment>
<evidence type="ECO:0000256" key="9">
    <source>
        <dbReference type="ARBA" id="ARBA00049563"/>
    </source>
</evidence>
<evidence type="ECO:0000256" key="6">
    <source>
        <dbReference type="ARBA" id="ARBA00022741"/>
    </source>
</evidence>
<dbReference type="Pfam" id="PF01715">
    <property type="entry name" value="IPPT"/>
    <property type="match status" value="1"/>
</dbReference>
<dbReference type="PANTHER" id="PTHR11088:SF60">
    <property type="entry name" value="TRNA DIMETHYLALLYLTRANSFERASE"/>
    <property type="match status" value="1"/>
</dbReference>
<dbReference type="InterPro" id="IPR039657">
    <property type="entry name" value="Dimethylallyltransferase"/>
</dbReference>
<dbReference type="Gene3D" id="1.10.20.140">
    <property type="match status" value="1"/>
</dbReference>
<feature type="binding site" evidence="10">
    <location>
        <begin position="15"/>
        <end position="20"/>
    </location>
    <ligand>
        <name>substrate</name>
    </ligand>
</feature>
<dbReference type="InterPro" id="IPR027417">
    <property type="entry name" value="P-loop_NTPase"/>
</dbReference>
<dbReference type="GO" id="GO:0006400">
    <property type="term" value="P:tRNA modification"/>
    <property type="evidence" value="ECO:0007669"/>
    <property type="project" value="TreeGrafter"/>
</dbReference>
<evidence type="ECO:0000256" key="8">
    <source>
        <dbReference type="ARBA" id="ARBA00022842"/>
    </source>
</evidence>
<protein>
    <recommendedName>
        <fullName evidence="10">tRNA dimethylallyltransferase</fullName>
        <ecNumber evidence="10">2.5.1.75</ecNumber>
    </recommendedName>
    <alternativeName>
        <fullName evidence="10">Dimethylallyl diphosphate:tRNA dimethylallyltransferase</fullName>
        <shortName evidence="10">DMAPP:tRNA dimethylallyltransferase</shortName>
        <shortName evidence="10">DMATase</shortName>
    </alternativeName>
    <alternativeName>
        <fullName evidence="10">Isopentenyl-diphosphate:tRNA isopentenyltransferase</fullName>
        <shortName evidence="10">IPP transferase</shortName>
        <shortName evidence="10">IPPT</shortName>
        <shortName evidence="10">IPTase</shortName>
    </alternativeName>
</protein>
<evidence type="ECO:0000256" key="1">
    <source>
        <dbReference type="ARBA" id="ARBA00001946"/>
    </source>
</evidence>
<dbReference type="AlphaFoldDB" id="A0A455TAX0"/>
<feature type="site" description="Interaction with substrate tRNA" evidence="10">
    <location>
        <position position="104"/>
    </location>
</feature>
<name>A0A455TAX0_9GAMM</name>
<evidence type="ECO:0000256" key="5">
    <source>
        <dbReference type="ARBA" id="ARBA00022694"/>
    </source>
</evidence>
<evidence type="ECO:0000256" key="10">
    <source>
        <dbReference type="HAMAP-Rule" id="MF_00185"/>
    </source>
</evidence>
<reference evidence="14 15" key="1">
    <citation type="journal article" date="2019" name="Proc. Natl. Acad. Sci. U.S.A.">
        <title>Exaggeration and cooption of innate immunity for social defense.</title>
        <authorList>
            <person name="Kutsukake M."/>
            <person name="Moriyama M."/>
            <person name="Shigenobu S."/>
            <person name="Meng X.-Y."/>
            <person name="Nikoh N."/>
            <person name="Noda C."/>
            <person name="Kobayashi S."/>
            <person name="Fukatsu T."/>
        </authorList>
    </citation>
    <scope>NUCLEOTIDE SEQUENCE [LARGE SCALE GENOMIC DNA]</scope>
    <source>
        <strain evidence="14 15">Nmo</strain>
    </source>
</reference>
<keyword evidence="5 10" id="KW-0819">tRNA processing</keyword>
<dbReference type="GO" id="GO:0005524">
    <property type="term" value="F:ATP binding"/>
    <property type="evidence" value="ECO:0007669"/>
    <property type="project" value="UniProtKB-UniRule"/>
</dbReference>
<evidence type="ECO:0000256" key="12">
    <source>
        <dbReference type="RuleBase" id="RU003784"/>
    </source>
</evidence>
<comment type="cofactor">
    <cofactor evidence="1 10">
        <name>Mg(2+)</name>
        <dbReference type="ChEBI" id="CHEBI:18420"/>
    </cofactor>
</comment>
<keyword evidence="7 10" id="KW-0067">ATP-binding</keyword>
<sequence>MKKKFPIVIFLMGPTASGKTALAVNLQKIIPVELISVDSKLIYKEMNIGTAKIIERELNTVTHRLIDIKNPNELYSVADFYYDALKEIKKVISLGKIPLLVGGTMLYFKILLNGLAILPKRNIALRTLFLKEINEKGNIFLYKKLIQIDPLSANKIHPNDIQRILRALEVYFLSGYTLSEQLKVKHSKFPYNLFQFSIIPSNKEWLINRIQNRFKKMIEIGFEEEVKQLINKWGLTLNSPSMRCIGYSQMWLYIHKKINYNDMVLDTILSTNKLAKHQITWLRKWEDIHYLESSYQQYHIKQILNIINL</sequence>
<dbReference type="PANTHER" id="PTHR11088">
    <property type="entry name" value="TRNA DIMETHYLALLYLTRANSFERASE"/>
    <property type="match status" value="1"/>
</dbReference>
<feature type="region of interest" description="Interaction with substrate tRNA" evidence="10">
    <location>
        <begin position="38"/>
        <end position="41"/>
    </location>
</feature>
<evidence type="ECO:0000313" key="15">
    <source>
        <dbReference type="Proteomes" id="UP000317544"/>
    </source>
</evidence>
<dbReference type="InterPro" id="IPR018022">
    <property type="entry name" value="IPT"/>
</dbReference>
<evidence type="ECO:0000313" key="14">
    <source>
        <dbReference type="EMBL" id="BBI01432.1"/>
    </source>
</evidence>
<keyword evidence="4 10" id="KW-0808">Transferase</keyword>
<dbReference type="RefSeq" id="WP_331976476.1">
    <property type="nucleotide sequence ID" value="NZ_AP019379.1"/>
</dbReference>
<comment type="similarity">
    <text evidence="3 10 13">Belongs to the IPP transferase family.</text>
</comment>